<evidence type="ECO:0000313" key="3">
    <source>
        <dbReference type="EMBL" id="CAB1367455.1"/>
    </source>
</evidence>
<dbReference type="InterPro" id="IPR012340">
    <property type="entry name" value="NA-bd_OB-fold"/>
</dbReference>
<dbReference type="PANTHER" id="PTHR23355">
    <property type="entry name" value="RIBONUCLEASE"/>
    <property type="match status" value="1"/>
</dbReference>
<dbReference type="GO" id="GO:0004540">
    <property type="term" value="F:RNA nuclease activity"/>
    <property type="evidence" value="ECO:0007669"/>
    <property type="project" value="InterPro"/>
</dbReference>
<dbReference type="OrthoDB" id="5288992at2"/>
<reference evidence="3 4" key="1">
    <citation type="submission" date="2020-03" db="EMBL/GenBank/DDBJ databases">
        <authorList>
            <consortium name="Genoscope - CEA"/>
            <person name="William W."/>
        </authorList>
    </citation>
    <scope>NUCLEOTIDE SEQUENCE [LARGE SCALE GENOMIC DNA]</scope>
    <source>
        <strain evidence="4">DSM 16959</strain>
    </source>
</reference>
<protein>
    <submittedName>
        <fullName evidence="3">Ribonuclease II</fullName>
    </submittedName>
</protein>
<organism evidence="3 4">
    <name type="scientific">Denitratisoma oestradiolicum</name>
    <dbReference type="NCBI Taxonomy" id="311182"/>
    <lineage>
        <taxon>Bacteria</taxon>
        <taxon>Pseudomonadati</taxon>
        <taxon>Pseudomonadota</taxon>
        <taxon>Betaproteobacteria</taxon>
        <taxon>Nitrosomonadales</taxon>
        <taxon>Sterolibacteriaceae</taxon>
        <taxon>Denitratisoma</taxon>
    </lineage>
</organism>
<dbReference type="RefSeq" id="WP_145771406.1">
    <property type="nucleotide sequence ID" value="NZ_LR778301.1"/>
</dbReference>
<dbReference type="EMBL" id="LR778301">
    <property type="protein sequence ID" value="CAB1367455.1"/>
    <property type="molecule type" value="Genomic_DNA"/>
</dbReference>
<dbReference type="GO" id="GO:0005829">
    <property type="term" value="C:cytosol"/>
    <property type="evidence" value="ECO:0007669"/>
    <property type="project" value="TreeGrafter"/>
</dbReference>
<gene>
    <name evidence="3" type="ORF">DENOEST_0283</name>
</gene>
<accession>A0A6S6XRV3</accession>
<dbReference type="InterPro" id="IPR050180">
    <property type="entry name" value="RNR_Ribonuclease"/>
</dbReference>
<sequence length="670" mass="73909">MNILFEEEGSFKAGSVLADNTTSLQVELPTGKRSKVKAANVLLRFVAPSAAELLTQAESEAGSIDTDFLWEACPEGEFGFEDMATDYYGQKPTAVEAATLLLALHAAPMYFHRKGKGRFRKAPPEILQAAKAGLEKKRLQAEAQERMAGELKAGRLPAEFPPLLREMLYKPDRNRIETKALEAACAETGLSVPRLLEKCGAITDTHEYHLGRFLFEFFPKGTGFPAPWDNNEAPPPILPRQAGEVTDHPPSPGRGDGGEGPPFDDGEWRGLPLAEVHAFSIDDAHTTEIDDAFSVVFQPDGGMRVGIHIAAPGLGISPESDLGKIARERLSTVYMPGRKITMLPEPVVERFTLSAGSHAPALSLYLEVAPDLRVLGHESRIERVPVVANLRHHDIEPLFNEQTLQSGLGEFAFRDELKRLWELATVLEAGRGKAGKQNNRKDYNFHVDWERTSPQGPGWIEIEERPRGSPLDTLVAELMIVANSTWGGLLAQAKVGALYRGQTSGKVRMTTVPTPHEGLGVDCYAWTTSPLRRYTDLLNQWQLIALLGQETPPFPAKSAELLAAMRDFDITYAAYADFQRGMERYWCLRWLLQQERDNLSAQVIRENLVRCDELPLVLRVPSLPACNPGQKVALALEGIDLLDAELRPRFTELLDSATVDGALGEEEGGE</sequence>
<evidence type="ECO:0000259" key="2">
    <source>
        <dbReference type="SMART" id="SM00955"/>
    </source>
</evidence>
<dbReference type="GO" id="GO:0006402">
    <property type="term" value="P:mRNA catabolic process"/>
    <property type="evidence" value="ECO:0007669"/>
    <property type="project" value="TreeGrafter"/>
</dbReference>
<dbReference type="Pfam" id="PF00773">
    <property type="entry name" value="RNB"/>
    <property type="match status" value="2"/>
</dbReference>
<feature type="region of interest" description="Disordered" evidence="1">
    <location>
        <begin position="226"/>
        <end position="267"/>
    </location>
</feature>
<dbReference type="InterPro" id="IPR001900">
    <property type="entry name" value="RNase_II/R"/>
</dbReference>
<evidence type="ECO:0000256" key="1">
    <source>
        <dbReference type="SAM" id="MobiDB-lite"/>
    </source>
</evidence>
<proteinExistence type="predicted"/>
<dbReference type="SMART" id="SM00955">
    <property type="entry name" value="RNB"/>
    <property type="match status" value="1"/>
</dbReference>
<dbReference type="AlphaFoldDB" id="A0A6S6XRV3"/>
<dbReference type="KEGG" id="doe:DENOEST_0283"/>
<dbReference type="PANTHER" id="PTHR23355:SF9">
    <property type="entry name" value="DIS3-LIKE EXONUCLEASE 2"/>
    <property type="match status" value="1"/>
</dbReference>
<name>A0A6S6XRV3_9PROT</name>
<dbReference type="SUPFAM" id="SSF50249">
    <property type="entry name" value="Nucleic acid-binding proteins"/>
    <property type="match status" value="1"/>
</dbReference>
<evidence type="ECO:0000313" key="4">
    <source>
        <dbReference type="Proteomes" id="UP000515733"/>
    </source>
</evidence>
<dbReference type="Proteomes" id="UP000515733">
    <property type="component" value="Chromosome"/>
</dbReference>
<feature type="domain" description="RNB" evidence="2">
    <location>
        <begin position="270"/>
        <end position="549"/>
    </location>
</feature>
<keyword evidence="4" id="KW-1185">Reference proteome</keyword>
<dbReference type="GO" id="GO:0003723">
    <property type="term" value="F:RNA binding"/>
    <property type="evidence" value="ECO:0007669"/>
    <property type="project" value="InterPro"/>
</dbReference>